<comment type="caution">
    <text evidence="3">The sequence shown here is derived from an EMBL/GenBank/DDBJ whole genome shotgun (WGS) entry which is preliminary data.</text>
</comment>
<keyword evidence="2" id="KW-0472">Membrane</keyword>
<reference evidence="3 4" key="1">
    <citation type="submission" date="2019-11" db="EMBL/GenBank/DDBJ databases">
        <authorList>
            <person name="Criscuolo A."/>
        </authorList>
    </citation>
    <scope>NUCLEOTIDE SEQUENCE [LARGE SCALE GENOMIC DNA]</scope>
    <source>
        <strain evidence="3">CIP111667</strain>
    </source>
</reference>
<proteinExistence type="predicted"/>
<evidence type="ECO:0000256" key="2">
    <source>
        <dbReference type="SAM" id="Phobius"/>
    </source>
</evidence>
<dbReference type="Proteomes" id="UP000419743">
    <property type="component" value="Unassembled WGS sequence"/>
</dbReference>
<evidence type="ECO:0000313" key="4">
    <source>
        <dbReference type="Proteomes" id="UP000419743"/>
    </source>
</evidence>
<protein>
    <submittedName>
        <fullName evidence="3">Uncharacterized protein</fullName>
    </submittedName>
</protein>
<organism evidence="3 4">
    <name type="scientific">Occultella aeris</name>
    <dbReference type="NCBI Taxonomy" id="2761496"/>
    <lineage>
        <taxon>Bacteria</taxon>
        <taxon>Bacillati</taxon>
        <taxon>Actinomycetota</taxon>
        <taxon>Actinomycetes</taxon>
        <taxon>Micrococcales</taxon>
        <taxon>Ruaniaceae</taxon>
        <taxon>Occultella</taxon>
    </lineage>
</organism>
<feature type="transmembrane region" description="Helical" evidence="2">
    <location>
        <begin position="149"/>
        <end position="175"/>
    </location>
</feature>
<keyword evidence="4" id="KW-1185">Reference proteome</keyword>
<keyword evidence="2" id="KW-1133">Transmembrane helix</keyword>
<feature type="transmembrane region" description="Helical" evidence="2">
    <location>
        <begin position="106"/>
        <end position="128"/>
    </location>
</feature>
<accession>A0A7M4DSL1</accession>
<evidence type="ECO:0000313" key="3">
    <source>
        <dbReference type="EMBL" id="VZO40455.1"/>
    </source>
</evidence>
<dbReference type="InterPro" id="IPR046492">
    <property type="entry name" value="DUF6585"/>
</dbReference>
<gene>
    <name evidence="3" type="ORF">HALOF300_05159</name>
</gene>
<feature type="transmembrane region" description="Helical" evidence="2">
    <location>
        <begin position="36"/>
        <end position="56"/>
    </location>
</feature>
<dbReference type="EMBL" id="CACRYJ010000070">
    <property type="protein sequence ID" value="VZO40455.1"/>
    <property type="molecule type" value="Genomic_DNA"/>
</dbReference>
<dbReference type="Pfam" id="PF20226">
    <property type="entry name" value="DUF6585"/>
    <property type="match status" value="1"/>
</dbReference>
<feature type="transmembrane region" description="Helical" evidence="2">
    <location>
        <begin position="187"/>
        <end position="206"/>
    </location>
</feature>
<sequence>MDQYDAAVTTNEQSPTAADAGQPERPKDPLAVFRRFPTGLVVFLGLIGAGGVALFLANSAKEVVATCGSDGVMVAGDICETRSRRSFNTTTWTYEERLEFAQAQNLGAIVAGLVVVLIAVIAIAAVVVRWRRDVAVASQLASQQAPLTAFATSTGLATGFLTLVAGLLGGFGAFLAVSASGGKGSPAVGLVLGGLMLVAALGVLLAGRPKGCTLVWAYPSAVRVVTESRVHDVPWQDMQYLSTLGKERSEWLSWAGRKGSLGIDDKEFFAVMQRTINGAVAAGLPQRFEAGEMIDFGDVKVSSATIVLKKKQFPVSAIRGITLIRDKNGTYYEFRDQQVKVAGSVGVQTVANADVLFDLLAKRLNITFLKN</sequence>
<name>A0A7M4DSL1_9MICO</name>
<dbReference type="AlphaFoldDB" id="A0A7M4DSL1"/>
<feature type="region of interest" description="Disordered" evidence="1">
    <location>
        <begin position="1"/>
        <end position="25"/>
    </location>
</feature>
<evidence type="ECO:0000256" key="1">
    <source>
        <dbReference type="SAM" id="MobiDB-lite"/>
    </source>
</evidence>
<keyword evidence="2" id="KW-0812">Transmembrane</keyword>